<name>W1NLF1_AMBTC</name>
<proteinExistence type="predicted"/>
<accession>W1NLF1</accession>
<gene>
    <name evidence="2" type="ORF">AMTR_s00129p00117890</name>
</gene>
<sequence length="68" mass="7753">MTDFTKRISRTSQMARKRKSSPRLLCHCHRHRHRNRSKIAKTKSSATLANSAVAAARDGGVWKYWGDA</sequence>
<dbReference type="AlphaFoldDB" id="W1NLF1"/>
<dbReference type="Gramene" id="ERM96074">
    <property type="protein sequence ID" value="ERM96074"/>
    <property type="gene ID" value="AMTR_s00129p00117890"/>
</dbReference>
<organism evidence="2 3">
    <name type="scientific">Amborella trichopoda</name>
    <dbReference type="NCBI Taxonomy" id="13333"/>
    <lineage>
        <taxon>Eukaryota</taxon>
        <taxon>Viridiplantae</taxon>
        <taxon>Streptophyta</taxon>
        <taxon>Embryophyta</taxon>
        <taxon>Tracheophyta</taxon>
        <taxon>Spermatophyta</taxon>
        <taxon>Magnoliopsida</taxon>
        <taxon>Amborellales</taxon>
        <taxon>Amborellaceae</taxon>
        <taxon>Amborella</taxon>
    </lineage>
</organism>
<evidence type="ECO:0000313" key="2">
    <source>
        <dbReference type="EMBL" id="ERM96074.1"/>
    </source>
</evidence>
<evidence type="ECO:0000256" key="1">
    <source>
        <dbReference type="SAM" id="MobiDB-lite"/>
    </source>
</evidence>
<dbReference type="EMBL" id="KI397331">
    <property type="protein sequence ID" value="ERM96074.1"/>
    <property type="molecule type" value="Genomic_DNA"/>
</dbReference>
<keyword evidence="3" id="KW-1185">Reference proteome</keyword>
<dbReference type="HOGENOM" id="CLU_2797369_0_0_1"/>
<reference evidence="3" key="1">
    <citation type="journal article" date="2013" name="Science">
        <title>The Amborella genome and the evolution of flowering plants.</title>
        <authorList>
            <consortium name="Amborella Genome Project"/>
        </authorList>
    </citation>
    <scope>NUCLEOTIDE SEQUENCE [LARGE SCALE GENOMIC DNA]</scope>
</reference>
<feature type="region of interest" description="Disordered" evidence="1">
    <location>
        <begin position="1"/>
        <end position="21"/>
    </location>
</feature>
<protein>
    <submittedName>
        <fullName evidence="2">Uncharacterized protein</fullName>
    </submittedName>
</protein>
<dbReference type="Proteomes" id="UP000017836">
    <property type="component" value="Unassembled WGS sequence"/>
</dbReference>
<evidence type="ECO:0000313" key="3">
    <source>
        <dbReference type="Proteomes" id="UP000017836"/>
    </source>
</evidence>